<reference evidence="1" key="1">
    <citation type="journal article" date="2020" name="Nature">
        <title>Giant virus diversity and host interactions through global metagenomics.</title>
        <authorList>
            <person name="Schulz F."/>
            <person name="Roux S."/>
            <person name="Paez-Espino D."/>
            <person name="Jungbluth S."/>
            <person name="Walsh D.A."/>
            <person name="Denef V.J."/>
            <person name="McMahon K.D."/>
            <person name="Konstantinidis K.T."/>
            <person name="Eloe-Fadrosh E.A."/>
            <person name="Kyrpides N.C."/>
            <person name="Woyke T."/>
        </authorList>
    </citation>
    <scope>NUCLEOTIDE SEQUENCE</scope>
    <source>
        <strain evidence="1">GVMAG-M-3300010158-13</strain>
    </source>
</reference>
<dbReference type="EMBL" id="MN739090">
    <property type="protein sequence ID" value="QHS87973.1"/>
    <property type="molecule type" value="Genomic_DNA"/>
</dbReference>
<evidence type="ECO:0000313" key="1">
    <source>
        <dbReference type="EMBL" id="QHS87973.1"/>
    </source>
</evidence>
<organism evidence="1">
    <name type="scientific">viral metagenome</name>
    <dbReference type="NCBI Taxonomy" id="1070528"/>
    <lineage>
        <taxon>unclassified sequences</taxon>
        <taxon>metagenomes</taxon>
        <taxon>organismal metagenomes</taxon>
    </lineage>
</organism>
<proteinExistence type="predicted"/>
<name>A0A6C0B931_9ZZZZ</name>
<accession>A0A6C0B931</accession>
<dbReference type="AlphaFoldDB" id="A0A6C0B931"/>
<protein>
    <submittedName>
        <fullName evidence="1">Uncharacterized protein</fullName>
    </submittedName>
</protein>
<sequence>MNFKRLLTTPLGRTLLSIILGLGLASLFRKVCTEKNCIHFKGAAINDINGKVYKHDEKCYRYISKSSKCNKDQKIVDIGDQTNEKGEHSYHKDA</sequence>